<protein>
    <recommendedName>
        <fullName evidence="1">DUF2914 domain-containing protein</fullName>
    </recommendedName>
</protein>
<evidence type="ECO:0000259" key="1">
    <source>
        <dbReference type="Pfam" id="PF11141"/>
    </source>
</evidence>
<dbReference type="InterPro" id="IPR022606">
    <property type="entry name" value="DUF2914"/>
</dbReference>
<evidence type="ECO:0000313" key="2">
    <source>
        <dbReference type="EMBL" id="VAW66825.1"/>
    </source>
</evidence>
<sequence>MKHVLSSVFAGLVLVSFNVYSETGVSRSVFTTAIENREPVSELKRISTENTRVYFFTELQGLGGHTLTHRWLYNGQVLAEISFKIAADRWRTWSSKNMLASWTGNWQVSVLDEGGNIVEQAEFEYFHLDDVNAPEDMP</sequence>
<dbReference type="EMBL" id="UOFG01000287">
    <property type="protein sequence ID" value="VAW66825.1"/>
    <property type="molecule type" value="Genomic_DNA"/>
</dbReference>
<gene>
    <name evidence="2" type="ORF">MNBD_GAMMA11-601</name>
</gene>
<reference evidence="2" key="1">
    <citation type="submission" date="2018-06" db="EMBL/GenBank/DDBJ databases">
        <authorList>
            <person name="Zhirakovskaya E."/>
        </authorList>
    </citation>
    <scope>NUCLEOTIDE SEQUENCE</scope>
</reference>
<dbReference type="Pfam" id="PF11141">
    <property type="entry name" value="DUF2914"/>
    <property type="match status" value="1"/>
</dbReference>
<feature type="domain" description="DUF2914" evidence="1">
    <location>
        <begin position="66"/>
        <end position="124"/>
    </location>
</feature>
<organism evidence="2">
    <name type="scientific">hydrothermal vent metagenome</name>
    <dbReference type="NCBI Taxonomy" id="652676"/>
    <lineage>
        <taxon>unclassified sequences</taxon>
        <taxon>metagenomes</taxon>
        <taxon>ecological metagenomes</taxon>
    </lineage>
</organism>
<accession>A0A3B0XET1</accession>
<name>A0A3B0XET1_9ZZZZ</name>
<dbReference type="AlphaFoldDB" id="A0A3B0XET1"/>
<proteinExistence type="predicted"/>